<protein>
    <submittedName>
        <fullName evidence="3">Uncharacterized protein</fullName>
    </submittedName>
</protein>
<dbReference type="Gene3D" id="3.40.50.1240">
    <property type="entry name" value="Phosphoglycerate mutase-like"/>
    <property type="match status" value="1"/>
</dbReference>
<name>A0A9P1IDR6_9PELO</name>
<comment type="caution">
    <text evidence="3">The sequence shown here is derived from an EMBL/GenBank/DDBJ whole genome shotgun (WGS) entry which is preliminary data.</text>
</comment>
<dbReference type="OrthoDB" id="258392at2759"/>
<feature type="signal peptide" evidence="2">
    <location>
        <begin position="1"/>
        <end position="16"/>
    </location>
</feature>
<gene>
    <name evidence="3" type="ORF">CAMP_LOCUS4024</name>
</gene>
<dbReference type="EMBL" id="CANHGI010000002">
    <property type="protein sequence ID" value="CAI5441387.1"/>
    <property type="molecule type" value="Genomic_DNA"/>
</dbReference>
<dbReference type="InterPro" id="IPR029033">
    <property type="entry name" value="His_PPase_superfam"/>
</dbReference>
<keyword evidence="4" id="KW-1185">Reference proteome</keyword>
<dbReference type="PANTHER" id="PTHR11567">
    <property type="entry name" value="ACID PHOSPHATASE-RELATED"/>
    <property type="match status" value="1"/>
</dbReference>
<comment type="similarity">
    <text evidence="1">Belongs to the histidine acid phosphatase family.</text>
</comment>
<dbReference type="CDD" id="cd07061">
    <property type="entry name" value="HP_HAP_like"/>
    <property type="match status" value="1"/>
</dbReference>
<dbReference type="InterPro" id="IPR050645">
    <property type="entry name" value="Histidine_acid_phosphatase"/>
</dbReference>
<organism evidence="3 4">
    <name type="scientific">Caenorhabditis angaria</name>
    <dbReference type="NCBI Taxonomy" id="860376"/>
    <lineage>
        <taxon>Eukaryota</taxon>
        <taxon>Metazoa</taxon>
        <taxon>Ecdysozoa</taxon>
        <taxon>Nematoda</taxon>
        <taxon>Chromadorea</taxon>
        <taxon>Rhabditida</taxon>
        <taxon>Rhabditina</taxon>
        <taxon>Rhabditomorpha</taxon>
        <taxon>Rhabditoidea</taxon>
        <taxon>Rhabditidae</taxon>
        <taxon>Peloderinae</taxon>
        <taxon>Caenorhabditis</taxon>
    </lineage>
</organism>
<evidence type="ECO:0000256" key="1">
    <source>
        <dbReference type="ARBA" id="ARBA00005375"/>
    </source>
</evidence>
<dbReference type="SUPFAM" id="SSF53254">
    <property type="entry name" value="Phosphoglycerate mutase-like"/>
    <property type="match status" value="1"/>
</dbReference>
<evidence type="ECO:0000313" key="4">
    <source>
        <dbReference type="Proteomes" id="UP001152747"/>
    </source>
</evidence>
<dbReference type="InterPro" id="IPR000560">
    <property type="entry name" value="His_Pase_clade-2"/>
</dbReference>
<evidence type="ECO:0000313" key="3">
    <source>
        <dbReference type="EMBL" id="CAI5441387.1"/>
    </source>
</evidence>
<proteinExistence type="inferred from homology"/>
<feature type="chain" id="PRO_5040324866" evidence="2">
    <location>
        <begin position="17"/>
        <end position="415"/>
    </location>
</feature>
<dbReference type="Pfam" id="PF00328">
    <property type="entry name" value="His_Phos_2"/>
    <property type="match status" value="1"/>
</dbReference>
<dbReference type="AlphaFoldDB" id="A0A9P1IDR6"/>
<reference evidence="3" key="1">
    <citation type="submission" date="2022-11" db="EMBL/GenBank/DDBJ databases">
        <authorList>
            <person name="Kikuchi T."/>
        </authorList>
    </citation>
    <scope>NUCLEOTIDE SEQUENCE</scope>
    <source>
        <strain evidence="3">PS1010</strain>
    </source>
</reference>
<dbReference type="GO" id="GO:0016791">
    <property type="term" value="F:phosphatase activity"/>
    <property type="evidence" value="ECO:0007669"/>
    <property type="project" value="UniProtKB-ARBA"/>
</dbReference>
<dbReference type="PANTHER" id="PTHR11567:SF198">
    <property type="entry name" value="HISTIDINE ACID PHOSPHATASE"/>
    <property type="match status" value="1"/>
</dbReference>
<dbReference type="Proteomes" id="UP001152747">
    <property type="component" value="Unassembled WGS sequence"/>
</dbReference>
<accession>A0A9P1IDR6</accession>
<sequence>MHFLILLSNIFQLISCINDYELFDSYESTEQSYNDEIEGTLLMTQVVWRHGDRSPIDNYLSDARYEQIWQNGWGELTEIGIQQQFELGKKLRDRYVGNLLSKKFDFREVYIQSTDRNRTIMSAMANMAGMFQKETDSRGGEDEEKGWPKGWIPIPIHIIRDDDPENVFSSCPRADQLEKDITRSAYHRKVVRENFDFFSLLSEKTGKRIDISNIFDIYDKYFIERLYNLSQPEWLTKNIVKKMKNIAAIDTQFDNGIGKPYVPELIRLRGGRLLKSMIQRMTQKINSLSADGNKWISNLKYHALSAHDTTLYALLATFGNPETIINSSFPQYCATLTLELWLLGDEKIPHVKILFDDGISDNSKIITNLVEGCPEHSYFCSLETFSARSIQFIPEDIHEECLEKFEPETDNQDVF</sequence>
<evidence type="ECO:0000256" key="2">
    <source>
        <dbReference type="SAM" id="SignalP"/>
    </source>
</evidence>
<keyword evidence="2" id="KW-0732">Signal</keyword>